<keyword evidence="1" id="KW-0238">DNA-binding</keyword>
<organism evidence="5 6">
    <name type="scientific">Epibacterium ulvae</name>
    <dbReference type="NCBI Taxonomy" id="1156985"/>
    <lineage>
        <taxon>Bacteria</taxon>
        <taxon>Pseudomonadati</taxon>
        <taxon>Pseudomonadota</taxon>
        <taxon>Alphaproteobacteria</taxon>
        <taxon>Rhodobacterales</taxon>
        <taxon>Roseobacteraceae</taxon>
        <taxon>Epibacterium</taxon>
    </lineage>
</organism>
<dbReference type="PANTHER" id="PTHR30461">
    <property type="entry name" value="DNA-INVERTASE FROM LAMBDOID PROPHAGE"/>
    <property type="match status" value="1"/>
</dbReference>
<name>A0A1G5QMU9_9RHOB</name>
<dbReference type="AlphaFoldDB" id="A0A1G5QMU9"/>
<evidence type="ECO:0000256" key="2">
    <source>
        <dbReference type="ARBA" id="ARBA00023172"/>
    </source>
</evidence>
<protein>
    <submittedName>
        <fullName evidence="5">Recombinase</fullName>
    </submittedName>
</protein>
<feature type="coiled-coil region" evidence="3">
    <location>
        <begin position="312"/>
        <end position="369"/>
    </location>
</feature>
<evidence type="ECO:0000256" key="3">
    <source>
        <dbReference type="SAM" id="Coils"/>
    </source>
</evidence>
<dbReference type="Gene3D" id="3.40.50.1390">
    <property type="entry name" value="Resolvase, N-terminal catalytic domain"/>
    <property type="match status" value="1"/>
</dbReference>
<dbReference type="OrthoDB" id="7277848at2"/>
<dbReference type="Gene3D" id="3.90.1750.20">
    <property type="entry name" value="Putative Large Serine Recombinase, Chain B, Domain 2"/>
    <property type="match status" value="1"/>
</dbReference>
<evidence type="ECO:0000256" key="1">
    <source>
        <dbReference type="ARBA" id="ARBA00023125"/>
    </source>
</evidence>
<dbReference type="Pfam" id="PF00239">
    <property type="entry name" value="Resolvase"/>
    <property type="match status" value="1"/>
</dbReference>
<accession>A0A1G5QMU9</accession>
<keyword evidence="3" id="KW-0175">Coiled coil</keyword>
<dbReference type="PANTHER" id="PTHR30461:SF2">
    <property type="entry name" value="SERINE RECOMBINASE PINE-RELATED"/>
    <property type="match status" value="1"/>
</dbReference>
<feature type="domain" description="Recombinase" evidence="4">
    <location>
        <begin position="105"/>
        <end position="220"/>
    </location>
</feature>
<dbReference type="STRING" id="1156985.SAMN04488118_10517"/>
<dbReference type="Pfam" id="PF07508">
    <property type="entry name" value="Recombinase"/>
    <property type="match status" value="1"/>
</dbReference>
<evidence type="ECO:0000259" key="4">
    <source>
        <dbReference type="PROSITE" id="PS51737"/>
    </source>
</evidence>
<dbReference type="InterPro" id="IPR036162">
    <property type="entry name" value="Resolvase-like_N_sf"/>
</dbReference>
<gene>
    <name evidence="5" type="ORF">SAMN04488118_10517</name>
</gene>
<reference evidence="5 6" key="1">
    <citation type="submission" date="2016-10" db="EMBL/GenBank/DDBJ databases">
        <authorList>
            <person name="de Groot N.N."/>
        </authorList>
    </citation>
    <scope>NUCLEOTIDE SEQUENCE [LARGE SCALE GENOMIC DNA]</scope>
    <source>
        <strain evidence="5 6">U95</strain>
    </source>
</reference>
<dbReference type="EMBL" id="FMWG01000005">
    <property type="protein sequence ID" value="SCZ63067.1"/>
    <property type="molecule type" value="Genomic_DNA"/>
</dbReference>
<proteinExistence type="predicted"/>
<dbReference type="Pfam" id="PF13408">
    <property type="entry name" value="Zn_ribbon_recom"/>
    <property type="match status" value="1"/>
</dbReference>
<dbReference type="Proteomes" id="UP000198767">
    <property type="component" value="Unassembled WGS sequence"/>
</dbReference>
<dbReference type="InterPro" id="IPR038109">
    <property type="entry name" value="DNA_bind_recomb_sf"/>
</dbReference>
<keyword evidence="2" id="KW-0233">DNA recombination</keyword>
<dbReference type="GO" id="GO:0000150">
    <property type="term" value="F:DNA strand exchange activity"/>
    <property type="evidence" value="ECO:0007669"/>
    <property type="project" value="InterPro"/>
</dbReference>
<dbReference type="PROSITE" id="PS51737">
    <property type="entry name" value="RECOMBINASE_DNA_BIND"/>
    <property type="match status" value="1"/>
</dbReference>
<keyword evidence="6" id="KW-1185">Reference proteome</keyword>
<dbReference type="GO" id="GO:0003677">
    <property type="term" value="F:DNA binding"/>
    <property type="evidence" value="ECO:0007669"/>
    <property type="project" value="UniProtKB-KW"/>
</dbReference>
<evidence type="ECO:0000313" key="5">
    <source>
        <dbReference type="EMBL" id="SCZ63067.1"/>
    </source>
</evidence>
<dbReference type="InterPro" id="IPR050639">
    <property type="entry name" value="SSR_resolvase"/>
</dbReference>
<sequence length="451" mass="51523">MKRPGMVALLSFLDAQPDESFVVIFDDLKRFARDTRFHLDLRDAFRKRGAIIECLNFTFDESPESEFVETIMAAQGQLERKQNGRQVVQKMKARMQSGYYTFSAPFGYRYDKTREHGKMLVRDEPKASIVQEALEGYANGRFTNQVDIRNFLNTKPEFPKGKNGVVRQQEVTRLLNREVYCGLISYAPWGISKIKGHHEPIVSAETFWRIQERRKHRVIAPARKNIGNDFALRGVAVCNDCGAPLRSCWSKGKTKRHPYYLCQTKSCQSYGKSIRRDKLEGDVGELLRQLEPNPGLFAMAKAMFRTAWDMRAVQVAREAKTVQKQIAEAQKQIDALLDRIVESDSPTVIKAYEKKIDTLETEKILLEENQANPARSTRDFDAALELSLMFLSKPWKLWESGNISIRRTVLKLVFADHLSYCRETGARTPQLSMPFKVLGGVTHAWGNNGGS</sequence>
<dbReference type="SUPFAM" id="SSF53041">
    <property type="entry name" value="Resolvase-like"/>
    <property type="match status" value="1"/>
</dbReference>
<evidence type="ECO:0000313" key="6">
    <source>
        <dbReference type="Proteomes" id="UP000198767"/>
    </source>
</evidence>
<dbReference type="InterPro" id="IPR025827">
    <property type="entry name" value="Zn_ribbon_recom_dom"/>
</dbReference>
<dbReference type="InterPro" id="IPR006119">
    <property type="entry name" value="Resolv_N"/>
</dbReference>
<dbReference type="InterPro" id="IPR011109">
    <property type="entry name" value="DNA_bind_recombinase_dom"/>
</dbReference>